<evidence type="ECO:0000256" key="1">
    <source>
        <dbReference type="ARBA" id="ARBA00007116"/>
    </source>
</evidence>
<dbReference type="CDD" id="cd00432">
    <property type="entry name" value="Ribosomal_L18_L5e"/>
    <property type="match status" value="1"/>
</dbReference>
<reference evidence="8 9" key="1">
    <citation type="submission" date="2017-09" db="EMBL/GenBank/DDBJ databases">
        <title>Depth-based differentiation of microbial function through sediment-hosted aquifers and enrichment of novel symbionts in the deep terrestrial subsurface.</title>
        <authorList>
            <person name="Probst A.J."/>
            <person name="Ladd B."/>
            <person name="Jarett J.K."/>
            <person name="Geller-Mcgrath D.E."/>
            <person name="Sieber C.M."/>
            <person name="Emerson J.B."/>
            <person name="Anantharaman K."/>
            <person name="Thomas B.C."/>
            <person name="Malmstrom R."/>
            <person name="Stieglmeier M."/>
            <person name="Klingl A."/>
            <person name="Woyke T."/>
            <person name="Ryan C.M."/>
            <person name="Banfield J.F."/>
        </authorList>
    </citation>
    <scope>NUCLEOTIDE SEQUENCE [LARGE SCALE GENOMIC DNA]</scope>
    <source>
        <strain evidence="8">CG23_combo_of_CG06-09_8_20_14_all_36_125</strain>
    </source>
</reference>
<dbReference type="InterPro" id="IPR005484">
    <property type="entry name" value="Ribosomal_uL18_bac/plant/anim"/>
</dbReference>
<comment type="subunit">
    <text evidence="7">Part of the 50S ribosomal subunit; part of the 5S rRNA/L5/L18/L25 subcomplex. Contacts the 5S and 23S rRNAs.</text>
</comment>
<name>A0A2G9Z1G4_9BACT</name>
<comment type="function">
    <text evidence="7">This is one of the proteins that bind and probably mediate the attachment of the 5S RNA into the large ribosomal subunit, where it forms part of the central protuberance.</text>
</comment>
<evidence type="ECO:0000256" key="7">
    <source>
        <dbReference type="HAMAP-Rule" id="MF_01337"/>
    </source>
</evidence>
<proteinExistence type="inferred from homology"/>
<dbReference type="Gene3D" id="3.30.420.100">
    <property type="match status" value="1"/>
</dbReference>
<keyword evidence="2 7" id="KW-0699">rRNA-binding</keyword>
<dbReference type="GO" id="GO:0022625">
    <property type="term" value="C:cytosolic large ribosomal subunit"/>
    <property type="evidence" value="ECO:0007669"/>
    <property type="project" value="TreeGrafter"/>
</dbReference>
<evidence type="ECO:0000313" key="8">
    <source>
        <dbReference type="EMBL" id="PIP24561.1"/>
    </source>
</evidence>
<dbReference type="HAMAP" id="MF_01337_B">
    <property type="entry name" value="Ribosomal_uL18_B"/>
    <property type="match status" value="1"/>
</dbReference>
<keyword evidence="5 7" id="KW-0687">Ribonucleoprotein</keyword>
<dbReference type="AlphaFoldDB" id="A0A2G9Z1G4"/>
<dbReference type="GO" id="GO:0008097">
    <property type="term" value="F:5S rRNA binding"/>
    <property type="evidence" value="ECO:0007669"/>
    <property type="project" value="TreeGrafter"/>
</dbReference>
<evidence type="ECO:0000256" key="5">
    <source>
        <dbReference type="ARBA" id="ARBA00023274"/>
    </source>
</evidence>
<evidence type="ECO:0000256" key="3">
    <source>
        <dbReference type="ARBA" id="ARBA00022884"/>
    </source>
</evidence>
<accession>A0A2G9Z1G4</accession>
<evidence type="ECO:0000313" key="9">
    <source>
        <dbReference type="Proteomes" id="UP000237258"/>
    </source>
</evidence>
<comment type="caution">
    <text evidence="8">The sequence shown here is derived from an EMBL/GenBank/DDBJ whole genome shotgun (WGS) entry which is preliminary data.</text>
</comment>
<dbReference type="SUPFAM" id="SSF53137">
    <property type="entry name" value="Translational machinery components"/>
    <property type="match status" value="1"/>
</dbReference>
<dbReference type="InterPro" id="IPR004389">
    <property type="entry name" value="Ribosomal_uL18_bac-type"/>
</dbReference>
<organism evidence="8 9">
    <name type="scientific">Candidatus Nealsonbacteria bacterium CG23_combo_of_CG06-09_8_20_14_all_36_125</name>
    <dbReference type="NCBI Taxonomy" id="1974719"/>
    <lineage>
        <taxon>Bacteria</taxon>
        <taxon>Candidatus Nealsoniibacteriota</taxon>
    </lineage>
</organism>
<dbReference type="Pfam" id="PF00861">
    <property type="entry name" value="Ribosomal_L18p"/>
    <property type="match status" value="1"/>
</dbReference>
<dbReference type="PANTHER" id="PTHR12899:SF3">
    <property type="entry name" value="LARGE RIBOSOMAL SUBUNIT PROTEIN UL18M"/>
    <property type="match status" value="1"/>
</dbReference>
<evidence type="ECO:0000256" key="4">
    <source>
        <dbReference type="ARBA" id="ARBA00022980"/>
    </source>
</evidence>
<dbReference type="Proteomes" id="UP000237258">
    <property type="component" value="Unassembled WGS sequence"/>
</dbReference>
<protein>
    <recommendedName>
        <fullName evidence="6 7">Large ribosomal subunit protein uL18</fullName>
    </recommendedName>
</protein>
<evidence type="ECO:0000256" key="6">
    <source>
        <dbReference type="ARBA" id="ARBA00035197"/>
    </source>
</evidence>
<dbReference type="NCBIfam" id="TIGR00060">
    <property type="entry name" value="L18_bact"/>
    <property type="match status" value="1"/>
</dbReference>
<dbReference type="GO" id="GO:0006412">
    <property type="term" value="P:translation"/>
    <property type="evidence" value="ECO:0007669"/>
    <property type="project" value="UniProtKB-UniRule"/>
</dbReference>
<dbReference type="InterPro" id="IPR057268">
    <property type="entry name" value="Ribosomal_L18"/>
</dbReference>
<dbReference type="EMBL" id="PCRR01000033">
    <property type="protein sequence ID" value="PIP24561.1"/>
    <property type="molecule type" value="Genomic_DNA"/>
</dbReference>
<sequence>METKIKREKRYRRHKTIRAKVFGTSKVPRLCVFRSNQYMYAQLIDDEKGKTLVAASDRELKKSPRGKKIEGEEQEIRTGKVAIAYKVGKLIAKKALEKTTPTHHPIEKVVFDRGGYKYHGRVKALVEGAREGGLKF</sequence>
<dbReference type="PANTHER" id="PTHR12899">
    <property type="entry name" value="39S RIBOSOMAL PROTEIN L18, MITOCHONDRIAL"/>
    <property type="match status" value="1"/>
</dbReference>
<keyword evidence="3 7" id="KW-0694">RNA-binding</keyword>
<evidence type="ECO:0000256" key="2">
    <source>
        <dbReference type="ARBA" id="ARBA00022730"/>
    </source>
</evidence>
<comment type="similarity">
    <text evidence="1 7">Belongs to the universal ribosomal protein uL18 family.</text>
</comment>
<gene>
    <name evidence="7" type="primary">rplR</name>
    <name evidence="8" type="ORF">COX33_01335</name>
</gene>
<dbReference type="FunFam" id="3.30.420.100:FF:000001">
    <property type="entry name" value="50S ribosomal protein L18"/>
    <property type="match status" value="1"/>
</dbReference>
<dbReference type="GO" id="GO:0003735">
    <property type="term" value="F:structural constituent of ribosome"/>
    <property type="evidence" value="ECO:0007669"/>
    <property type="project" value="InterPro"/>
</dbReference>
<keyword evidence="4 7" id="KW-0689">Ribosomal protein</keyword>